<evidence type="ECO:0000313" key="2">
    <source>
        <dbReference type="Proteomes" id="UP001183629"/>
    </source>
</evidence>
<dbReference type="AlphaFoldDB" id="A0AAE3ZYD4"/>
<proteinExistence type="predicted"/>
<dbReference type="PANTHER" id="PTHR43481:SF4">
    <property type="entry name" value="GLYCEROL-1-PHOSPHATE PHOSPHOHYDROLASE 1-RELATED"/>
    <property type="match status" value="1"/>
</dbReference>
<dbReference type="InterPro" id="IPR006439">
    <property type="entry name" value="HAD-SF_hydro_IA"/>
</dbReference>
<dbReference type="NCBIfam" id="TIGR01509">
    <property type="entry name" value="HAD-SF-IA-v3"/>
    <property type="match status" value="1"/>
</dbReference>
<dbReference type="InterPro" id="IPR023198">
    <property type="entry name" value="PGP-like_dom2"/>
</dbReference>
<accession>A0AAE3ZYD4</accession>
<sequence length="236" mass="24914">MSDLRTETQSPAVLRPAAVLFDMDGTLIDSEKVWEIAIMELGRSYGGEVSEQARAAMVGAAMAESMRIMHEDLGQSWRDPEAGVRELEDRVADLFTSGLVWRPGAMVLLAAVRAAGIPTALVTSTSRRLVEVALDTLGRDSFDVVICGDEVTANKPDPAPYRMAADALGVDVTACVAIEDSPAGIASARAAGATVLAVPCELDLSHLHGETGIHLRSSLDDVDVPHLATLLVPSKA</sequence>
<dbReference type="Gene3D" id="1.10.150.240">
    <property type="entry name" value="Putative phosphatase, domain 2"/>
    <property type="match status" value="1"/>
</dbReference>
<dbReference type="Pfam" id="PF00702">
    <property type="entry name" value="Hydrolase"/>
    <property type="match status" value="1"/>
</dbReference>
<gene>
    <name evidence="1" type="ORF">J2S44_006568</name>
</gene>
<dbReference type="InterPro" id="IPR036412">
    <property type="entry name" value="HAD-like_sf"/>
</dbReference>
<dbReference type="Gene3D" id="3.40.50.1000">
    <property type="entry name" value="HAD superfamily/HAD-like"/>
    <property type="match status" value="1"/>
</dbReference>
<evidence type="ECO:0000313" key="1">
    <source>
        <dbReference type="EMBL" id="MDR7326318.1"/>
    </source>
</evidence>
<dbReference type="SFLD" id="SFLDS00003">
    <property type="entry name" value="Haloacid_Dehalogenase"/>
    <property type="match status" value="1"/>
</dbReference>
<dbReference type="CDD" id="cd07505">
    <property type="entry name" value="HAD_BPGM-like"/>
    <property type="match status" value="1"/>
</dbReference>
<name>A0AAE3ZYD4_9ACTN</name>
<organism evidence="1 2">
    <name type="scientific">Catenuloplanes niger</name>
    <dbReference type="NCBI Taxonomy" id="587534"/>
    <lineage>
        <taxon>Bacteria</taxon>
        <taxon>Bacillati</taxon>
        <taxon>Actinomycetota</taxon>
        <taxon>Actinomycetes</taxon>
        <taxon>Micromonosporales</taxon>
        <taxon>Micromonosporaceae</taxon>
        <taxon>Catenuloplanes</taxon>
    </lineage>
</organism>
<reference evidence="1 2" key="1">
    <citation type="submission" date="2023-07" db="EMBL/GenBank/DDBJ databases">
        <title>Sequencing the genomes of 1000 actinobacteria strains.</title>
        <authorList>
            <person name="Klenk H.-P."/>
        </authorList>
    </citation>
    <scope>NUCLEOTIDE SEQUENCE [LARGE SCALE GENOMIC DNA]</scope>
    <source>
        <strain evidence="1 2">DSM 44711</strain>
    </source>
</reference>
<dbReference type="InterPro" id="IPR051806">
    <property type="entry name" value="HAD-like_SPP"/>
</dbReference>
<dbReference type="PANTHER" id="PTHR43481">
    <property type="entry name" value="FRUCTOSE-1-PHOSPHATE PHOSPHATASE"/>
    <property type="match status" value="1"/>
</dbReference>
<dbReference type="SUPFAM" id="SSF56784">
    <property type="entry name" value="HAD-like"/>
    <property type="match status" value="1"/>
</dbReference>
<keyword evidence="2" id="KW-1185">Reference proteome</keyword>
<dbReference type="GO" id="GO:0050308">
    <property type="term" value="F:sugar-phosphatase activity"/>
    <property type="evidence" value="ECO:0007669"/>
    <property type="project" value="TreeGrafter"/>
</dbReference>
<protein>
    <submittedName>
        <fullName evidence="1">HAD superfamily hydrolase (TIGR01509 family)</fullName>
    </submittedName>
</protein>
<comment type="caution">
    <text evidence="1">The sequence shown here is derived from an EMBL/GenBank/DDBJ whole genome shotgun (WGS) entry which is preliminary data.</text>
</comment>
<keyword evidence="1" id="KW-0378">Hydrolase</keyword>
<dbReference type="PRINTS" id="PR00413">
    <property type="entry name" value="HADHALOGNASE"/>
</dbReference>
<dbReference type="EMBL" id="JAVDYC010000001">
    <property type="protein sequence ID" value="MDR7326318.1"/>
    <property type="molecule type" value="Genomic_DNA"/>
</dbReference>
<dbReference type="Proteomes" id="UP001183629">
    <property type="component" value="Unassembled WGS sequence"/>
</dbReference>
<dbReference type="SFLD" id="SFLDG01129">
    <property type="entry name" value="C1.5:_HAD__Beta-PGM__Phosphata"/>
    <property type="match status" value="1"/>
</dbReference>
<dbReference type="InterPro" id="IPR023214">
    <property type="entry name" value="HAD_sf"/>
</dbReference>